<protein>
    <recommendedName>
        <fullName evidence="2">AB hydrolase-1 domain-containing protein</fullName>
    </recommendedName>
</protein>
<evidence type="ECO:0000256" key="1">
    <source>
        <dbReference type="SAM" id="MobiDB-lite"/>
    </source>
</evidence>
<dbReference type="GO" id="GO:0006660">
    <property type="term" value="P:phosphatidylserine catabolic process"/>
    <property type="evidence" value="ECO:0007669"/>
    <property type="project" value="TreeGrafter"/>
</dbReference>
<accession>A0AAY4EXB4</accession>
<evidence type="ECO:0000313" key="4">
    <source>
        <dbReference type="Proteomes" id="UP000694580"/>
    </source>
</evidence>
<reference evidence="3" key="3">
    <citation type="submission" date="2025-09" db="UniProtKB">
        <authorList>
            <consortium name="Ensembl"/>
        </authorList>
    </citation>
    <scope>IDENTIFICATION</scope>
</reference>
<dbReference type="PANTHER" id="PTHR12277:SF69">
    <property type="entry name" value="PROTEIN ABHD12B"/>
    <property type="match status" value="1"/>
</dbReference>
<evidence type="ECO:0000259" key="2">
    <source>
        <dbReference type="Pfam" id="PF00561"/>
    </source>
</evidence>
<reference evidence="3 4" key="1">
    <citation type="submission" date="2020-06" db="EMBL/GenBank/DDBJ databases">
        <authorList>
            <consortium name="Wellcome Sanger Institute Data Sharing"/>
        </authorList>
    </citation>
    <scope>NUCLEOTIDE SEQUENCE [LARGE SCALE GENOMIC DNA]</scope>
</reference>
<dbReference type="GeneTree" id="ENSGT00940000165086"/>
<dbReference type="Ensembl" id="ENSDCDT00010073149.1">
    <property type="protein sequence ID" value="ENSDCDP00010062355.1"/>
    <property type="gene ID" value="ENSDCDG00010034242.1"/>
</dbReference>
<gene>
    <name evidence="3" type="primary">si:ch211-117n7.7</name>
</gene>
<dbReference type="InterPro" id="IPR000073">
    <property type="entry name" value="AB_hydrolase_1"/>
</dbReference>
<sequence length="334" mass="37776">MRKRAEPAERKPEKPLPGGSRSRKAPAPAPGPGRCAWRTWLTWLVLAVSDPPSSLPVRIPFLTDLSRPEDLSLNHTVNLYLTSEQGVTLGVWHTVPERQWQEAQGKDPRWYEAALGNGAPVIIYLHGNTGSRAMAHRVGIVNVLSSLDFHVLAMDYRGFGDSSGEPTEPGLTTDALCLYKWVKERSRDSVVVIWGHSLGSGVSTNTAVILQEQGEPYFLFHKSPLRSCFNKFYWRFPWFEYFFLDLVNENKIIFPSDENVKKMQIPLLILHSEDDPVVPSHMGKELYRIAKQAATSEKNVKLVLFEAPLGYKHNGLYKDERLPGIVREFVQSLK</sequence>
<keyword evidence="4" id="KW-1185">Reference proteome</keyword>
<organism evidence="3 4">
    <name type="scientific">Denticeps clupeoides</name>
    <name type="common">denticle herring</name>
    <dbReference type="NCBI Taxonomy" id="299321"/>
    <lineage>
        <taxon>Eukaryota</taxon>
        <taxon>Metazoa</taxon>
        <taxon>Chordata</taxon>
        <taxon>Craniata</taxon>
        <taxon>Vertebrata</taxon>
        <taxon>Euteleostomi</taxon>
        <taxon>Actinopterygii</taxon>
        <taxon>Neopterygii</taxon>
        <taxon>Teleostei</taxon>
        <taxon>Clupei</taxon>
        <taxon>Clupeiformes</taxon>
        <taxon>Denticipitoidei</taxon>
        <taxon>Denticipitidae</taxon>
        <taxon>Denticeps</taxon>
    </lineage>
</organism>
<dbReference type="Gene3D" id="3.40.50.1820">
    <property type="entry name" value="alpha/beta hydrolase"/>
    <property type="match status" value="1"/>
</dbReference>
<proteinExistence type="predicted"/>
<dbReference type="GO" id="GO:0005789">
    <property type="term" value="C:endoplasmic reticulum membrane"/>
    <property type="evidence" value="ECO:0007669"/>
    <property type="project" value="TreeGrafter"/>
</dbReference>
<evidence type="ECO:0000313" key="3">
    <source>
        <dbReference type="Ensembl" id="ENSDCDP00010062355.1"/>
    </source>
</evidence>
<dbReference type="GO" id="GO:0047372">
    <property type="term" value="F:monoacylglycerol lipase activity"/>
    <property type="evidence" value="ECO:0007669"/>
    <property type="project" value="TreeGrafter"/>
</dbReference>
<dbReference type="GO" id="GO:0052651">
    <property type="term" value="P:monoacylglycerol catabolic process"/>
    <property type="evidence" value="ECO:0007669"/>
    <property type="project" value="TreeGrafter"/>
</dbReference>
<name>A0AAY4EXB4_9TELE</name>
<reference evidence="3" key="2">
    <citation type="submission" date="2025-08" db="UniProtKB">
        <authorList>
            <consortium name="Ensembl"/>
        </authorList>
    </citation>
    <scope>IDENTIFICATION</scope>
</reference>
<dbReference type="AlphaFoldDB" id="A0AAY4EXB4"/>
<dbReference type="PANTHER" id="PTHR12277">
    <property type="entry name" value="ALPHA/BETA HYDROLASE DOMAIN-CONTAINING PROTEIN"/>
    <property type="match status" value="1"/>
</dbReference>
<dbReference type="Proteomes" id="UP000694580">
    <property type="component" value="Chromosome 8"/>
</dbReference>
<dbReference type="GO" id="GO:0004622">
    <property type="term" value="F:phosphatidylcholine lysophospholipase activity"/>
    <property type="evidence" value="ECO:0007669"/>
    <property type="project" value="TreeGrafter"/>
</dbReference>
<dbReference type="Pfam" id="PF00561">
    <property type="entry name" value="Abhydrolase_1"/>
    <property type="match status" value="1"/>
</dbReference>
<dbReference type="InterPro" id="IPR029058">
    <property type="entry name" value="AB_hydrolase_fold"/>
</dbReference>
<dbReference type="SUPFAM" id="SSF53474">
    <property type="entry name" value="alpha/beta-Hydrolases"/>
    <property type="match status" value="1"/>
</dbReference>
<feature type="domain" description="AB hydrolase-1" evidence="2">
    <location>
        <begin position="120"/>
        <end position="207"/>
    </location>
</feature>
<feature type="compositionally biased region" description="Basic and acidic residues" evidence="1">
    <location>
        <begin position="1"/>
        <end position="14"/>
    </location>
</feature>
<feature type="region of interest" description="Disordered" evidence="1">
    <location>
        <begin position="1"/>
        <end position="32"/>
    </location>
</feature>